<dbReference type="PANTHER" id="PTHR47098:SF2">
    <property type="entry name" value="PROTEIN MAK32"/>
    <property type="match status" value="1"/>
</dbReference>
<dbReference type="InterPro" id="IPR011611">
    <property type="entry name" value="PfkB_dom"/>
</dbReference>
<dbReference type="AlphaFoldDB" id="A0A9P5YHV1"/>
<evidence type="ECO:0000313" key="3">
    <source>
        <dbReference type="Proteomes" id="UP000807353"/>
    </source>
</evidence>
<dbReference type="Pfam" id="PF00294">
    <property type="entry name" value="PfkB"/>
    <property type="match status" value="1"/>
</dbReference>
<evidence type="ECO:0000313" key="2">
    <source>
        <dbReference type="EMBL" id="KAF9468956.1"/>
    </source>
</evidence>
<accession>A0A9P5YHV1</accession>
<evidence type="ECO:0000259" key="1">
    <source>
        <dbReference type="Pfam" id="PF00294"/>
    </source>
</evidence>
<comment type="caution">
    <text evidence="2">The sequence shown here is derived from an EMBL/GenBank/DDBJ whole genome shotgun (WGS) entry which is preliminary data.</text>
</comment>
<dbReference type="Proteomes" id="UP000807353">
    <property type="component" value="Unassembled WGS sequence"/>
</dbReference>
<sequence>MVNENGPTFVTLGMFIIDEFIFLNDQGQPTGRTLAPQIGGGGTYAAIGARIWLPARQIGMIVDKGHDFPVLIHRELLRYGPDMWNFREQETGTTRALNSYRGDHRNFEYLTPRIRITPRDLSNSKLENCAMLHFICSPTRANAIMSEIHEVNGWAPTTIYEPIPDRCVPEELPSLTKVLPFISILSPNAEEALALLSLPLPPTRSSIERAAGMFLDIGVGTEGGGWVIIRSGGMGAYLKARNTEGLWVNAFWTNKDAGKIVDVTGAGNSFLGGLAAGLFFTSGNVEEATLYATVSASFTIEQEGLPTVIQSPDLSQEKWNDDSPQRRLELLKMRHRKQ</sequence>
<dbReference type="OrthoDB" id="497927at2759"/>
<organism evidence="2 3">
    <name type="scientific">Collybia nuda</name>
    <dbReference type="NCBI Taxonomy" id="64659"/>
    <lineage>
        <taxon>Eukaryota</taxon>
        <taxon>Fungi</taxon>
        <taxon>Dikarya</taxon>
        <taxon>Basidiomycota</taxon>
        <taxon>Agaricomycotina</taxon>
        <taxon>Agaricomycetes</taxon>
        <taxon>Agaricomycetidae</taxon>
        <taxon>Agaricales</taxon>
        <taxon>Tricholomatineae</taxon>
        <taxon>Clitocybaceae</taxon>
        <taxon>Collybia</taxon>
    </lineage>
</organism>
<name>A0A9P5YHV1_9AGAR</name>
<dbReference type="SUPFAM" id="SSF53613">
    <property type="entry name" value="Ribokinase-like"/>
    <property type="match status" value="1"/>
</dbReference>
<keyword evidence="3" id="KW-1185">Reference proteome</keyword>
<dbReference type="InterPro" id="IPR029056">
    <property type="entry name" value="Ribokinase-like"/>
</dbReference>
<proteinExistence type="predicted"/>
<dbReference type="EMBL" id="MU150231">
    <property type="protein sequence ID" value="KAF9468956.1"/>
    <property type="molecule type" value="Genomic_DNA"/>
</dbReference>
<protein>
    <submittedName>
        <fullName evidence="2">Ribokinase-like protein</fullName>
    </submittedName>
</protein>
<gene>
    <name evidence="2" type="ORF">BDZ94DRAFT_1279461</name>
</gene>
<dbReference type="PANTHER" id="PTHR47098">
    <property type="entry name" value="PROTEIN MAK32"/>
    <property type="match status" value="1"/>
</dbReference>
<reference evidence="2" key="1">
    <citation type="submission" date="2020-11" db="EMBL/GenBank/DDBJ databases">
        <authorList>
            <consortium name="DOE Joint Genome Institute"/>
            <person name="Ahrendt S."/>
            <person name="Riley R."/>
            <person name="Andreopoulos W."/>
            <person name="Labutti K."/>
            <person name="Pangilinan J."/>
            <person name="Ruiz-Duenas F.J."/>
            <person name="Barrasa J.M."/>
            <person name="Sanchez-Garcia M."/>
            <person name="Camarero S."/>
            <person name="Miyauchi S."/>
            <person name="Serrano A."/>
            <person name="Linde D."/>
            <person name="Babiker R."/>
            <person name="Drula E."/>
            <person name="Ayuso-Fernandez I."/>
            <person name="Pacheco R."/>
            <person name="Padilla G."/>
            <person name="Ferreira P."/>
            <person name="Barriuso J."/>
            <person name="Kellner H."/>
            <person name="Castanera R."/>
            <person name="Alfaro M."/>
            <person name="Ramirez L."/>
            <person name="Pisabarro A.G."/>
            <person name="Kuo A."/>
            <person name="Tritt A."/>
            <person name="Lipzen A."/>
            <person name="He G."/>
            <person name="Yan M."/>
            <person name="Ng V."/>
            <person name="Cullen D."/>
            <person name="Martin F."/>
            <person name="Rosso M.-N."/>
            <person name="Henrissat B."/>
            <person name="Hibbett D."/>
            <person name="Martinez A.T."/>
            <person name="Grigoriev I.V."/>
        </authorList>
    </citation>
    <scope>NUCLEOTIDE SEQUENCE</scope>
    <source>
        <strain evidence="2">CBS 247.69</strain>
    </source>
</reference>
<dbReference type="Gene3D" id="3.40.1190.20">
    <property type="match status" value="1"/>
</dbReference>
<feature type="domain" description="Carbohydrate kinase PfkB" evidence="1">
    <location>
        <begin position="159"/>
        <end position="305"/>
    </location>
</feature>